<feature type="domain" description="Flagellar basal-body/hook protein C-terminal" evidence="7">
    <location>
        <begin position="199"/>
        <end position="243"/>
    </location>
</feature>
<comment type="subcellular location">
    <subcellularLocation>
        <location evidence="1 6">Bacterial flagellum basal body</location>
    </subcellularLocation>
</comment>
<dbReference type="GO" id="GO:0030694">
    <property type="term" value="C:bacterial-type flagellum basal body, rod"/>
    <property type="evidence" value="ECO:0007669"/>
    <property type="project" value="UniProtKB-UniRule"/>
</dbReference>
<evidence type="ECO:0000256" key="5">
    <source>
        <dbReference type="ARBA" id="ARBA00040228"/>
    </source>
</evidence>
<evidence type="ECO:0000256" key="3">
    <source>
        <dbReference type="ARBA" id="ARBA00023143"/>
    </source>
</evidence>
<dbReference type="InterPro" id="IPR053967">
    <property type="entry name" value="LlgE_F_G-like_D1"/>
</dbReference>
<dbReference type="eggNOG" id="COG4787">
    <property type="taxonomic scope" value="Bacteria"/>
</dbReference>
<dbReference type="RefSeq" id="WP_013221125.1">
    <property type="nucleotide sequence ID" value="NC_014315.1"/>
</dbReference>
<evidence type="ECO:0000256" key="1">
    <source>
        <dbReference type="ARBA" id="ARBA00004117"/>
    </source>
</evidence>
<proteinExistence type="inferred from homology"/>
<gene>
    <name evidence="9" type="ordered locus">Nwat_2220</name>
</gene>
<comment type="subunit">
    <text evidence="4 6">The basal body constitutes a major portion of the flagellar organelle and consists of five rings (E,L,P,S, and M) mounted on a central rod. The rod consists of about 26 subunits of FlgG in the distal portion, and FlgB, FlgC and FlgF are thought to build up the proximal portion of the rod with about 6 subunits each.</text>
</comment>
<reference evidence="9 10" key="1">
    <citation type="submission" date="2010-06" db="EMBL/GenBank/DDBJ databases">
        <title>Complete sequence of chromosome of Nitrosococcus watsoni C-113.</title>
        <authorList>
            <consortium name="US DOE Joint Genome Institute"/>
            <person name="Lucas S."/>
            <person name="Copeland A."/>
            <person name="Lapidus A."/>
            <person name="Cheng J.-F."/>
            <person name="Bruce D."/>
            <person name="Goodwin L."/>
            <person name="Pitluck S."/>
            <person name="Malfatti S.A."/>
            <person name="Chain P.S.G."/>
            <person name="Land M."/>
            <person name="Hauser L."/>
            <person name="Kyrpides N."/>
            <person name="Ivanova N."/>
            <person name="Cambell M.A."/>
            <person name="Heidelberg J.F."/>
            <person name="Klotz M.G."/>
            <person name="Woyke T."/>
        </authorList>
    </citation>
    <scope>NUCLEOTIDE SEQUENCE [LARGE SCALE GENOMIC DNA]</scope>
    <source>
        <strain evidence="9 10">C-113</strain>
    </source>
</reference>
<dbReference type="EMBL" id="CP002086">
    <property type="protein sequence ID" value="ADJ29052.1"/>
    <property type="molecule type" value="Genomic_DNA"/>
</dbReference>
<keyword evidence="10" id="KW-1185">Reference proteome</keyword>
<comment type="similarity">
    <text evidence="2 6">Belongs to the flagella basal body rod proteins family.</text>
</comment>
<dbReference type="Pfam" id="PF22692">
    <property type="entry name" value="LlgE_F_G_D1"/>
    <property type="match status" value="1"/>
</dbReference>
<evidence type="ECO:0000313" key="10">
    <source>
        <dbReference type="Proteomes" id="UP000000393"/>
    </source>
</evidence>
<dbReference type="OrthoDB" id="9804559at2"/>
<dbReference type="PANTHER" id="PTHR30435">
    <property type="entry name" value="FLAGELLAR PROTEIN"/>
    <property type="match status" value="1"/>
</dbReference>
<keyword evidence="9" id="KW-0966">Cell projection</keyword>
<dbReference type="PANTHER" id="PTHR30435:SF18">
    <property type="entry name" value="FLAGELLAR BASAL-BODY ROD PROTEIN FLGF"/>
    <property type="match status" value="1"/>
</dbReference>
<dbReference type="HOGENOM" id="CLU_013687_1_0_6"/>
<dbReference type="AlphaFoldDB" id="D8K8D2"/>
<evidence type="ECO:0000313" key="9">
    <source>
        <dbReference type="EMBL" id="ADJ29052.1"/>
    </source>
</evidence>
<dbReference type="InterPro" id="IPR010930">
    <property type="entry name" value="Flg_bb/hook_C_dom"/>
</dbReference>
<accession>D8K8D2</accession>
<dbReference type="STRING" id="105559.Nwat_2220"/>
<dbReference type="GO" id="GO:0071978">
    <property type="term" value="P:bacterial-type flagellum-dependent swarming motility"/>
    <property type="evidence" value="ECO:0007669"/>
    <property type="project" value="TreeGrafter"/>
</dbReference>
<feature type="domain" description="Flagellar hook protein FlgE/F/G-like D1" evidence="8">
    <location>
        <begin position="81"/>
        <end position="146"/>
    </location>
</feature>
<name>D8K8D2_NITWC</name>
<keyword evidence="9" id="KW-0282">Flagellum</keyword>
<evidence type="ECO:0000256" key="6">
    <source>
        <dbReference type="RuleBase" id="RU362116"/>
    </source>
</evidence>
<dbReference type="SUPFAM" id="SSF117143">
    <property type="entry name" value="Flagellar hook protein flgE"/>
    <property type="match status" value="1"/>
</dbReference>
<evidence type="ECO:0000259" key="8">
    <source>
        <dbReference type="Pfam" id="PF22692"/>
    </source>
</evidence>
<evidence type="ECO:0000256" key="4">
    <source>
        <dbReference type="ARBA" id="ARBA00038560"/>
    </source>
</evidence>
<dbReference type="InterPro" id="IPR020013">
    <property type="entry name" value="Flagellar_FlgE/F/G"/>
</dbReference>
<dbReference type="Proteomes" id="UP000000393">
    <property type="component" value="Chromosome"/>
</dbReference>
<evidence type="ECO:0000256" key="2">
    <source>
        <dbReference type="ARBA" id="ARBA00009677"/>
    </source>
</evidence>
<dbReference type="KEGG" id="nwa:Nwat_2220"/>
<dbReference type="Pfam" id="PF06429">
    <property type="entry name" value="Flg_bbr_C"/>
    <property type="match status" value="1"/>
</dbReference>
<evidence type="ECO:0000259" key="7">
    <source>
        <dbReference type="Pfam" id="PF06429"/>
    </source>
</evidence>
<dbReference type="InterPro" id="IPR037925">
    <property type="entry name" value="FlgE/F/G-like"/>
</dbReference>
<dbReference type="NCBIfam" id="TIGR03506">
    <property type="entry name" value="FlgEFG_subfam"/>
    <property type="match status" value="1"/>
</dbReference>
<organism evidence="9 10">
    <name type="scientific">Nitrosococcus watsoni (strain C-113)</name>
    <dbReference type="NCBI Taxonomy" id="105559"/>
    <lineage>
        <taxon>Bacteria</taxon>
        <taxon>Pseudomonadati</taxon>
        <taxon>Pseudomonadota</taxon>
        <taxon>Gammaproteobacteria</taxon>
        <taxon>Chromatiales</taxon>
        <taxon>Chromatiaceae</taxon>
        <taxon>Nitrosococcus</taxon>
    </lineage>
</organism>
<keyword evidence="3 6" id="KW-0975">Bacterial flagellum</keyword>
<dbReference type="NCBIfam" id="NF009280">
    <property type="entry name" value="PRK12640.1"/>
    <property type="match status" value="1"/>
</dbReference>
<dbReference type="NCBIfam" id="TIGR02490">
    <property type="entry name" value="flgF"/>
    <property type="match status" value="1"/>
</dbReference>
<protein>
    <recommendedName>
        <fullName evidence="5 6">Flagellar basal-body rod protein FlgF</fullName>
    </recommendedName>
</protein>
<sequence length="247" mass="25906">MDRMLYVAMTGAQQTMQATAANNHNLANLNTTGFRADLSQFRSIPVFGEGHPTRVYAMAERPGVDFTPGPLQSTGRELDVAVQGEGGWLAVRSPSGGEAYTRAGNLKITSNGILTTGAGHPVLGEGGTIAIPPAQKIEIGADGTLSIRPLGQAANTLVVLDRIKLVNPPLDQLQKDEEGLMTMANGGQAPADASVSLVSGKLEASNASGVDALVEMIALARQYEMQTKMMQTAKELDTASAQMLRMG</sequence>
<keyword evidence="9" id="KW-0969">Cilium</keyword>
<dbReference type="InterPro" id="IPR012836">
    <property type="entry name" value="FlgF"/>
</dbReference>